<accession>A0AAW5KHS9</accession>
<feature type="region of interest" description="Disordered" evidence="1">
    <location>
        <begin position="71"/>
        <end position="102"/>
    </location>
</feature>
<name>A0AAW5KHS9_9FIRM</name>
<dbReference type="Gene3D" id="2.30.30.40">
    <property type="entry name" value="SH3 Domains"/>
    <property type="match status" value="1"/>
</dbReference>
<feature type="transmembrane region" description="Helical" evidence="2">
    <location>
        <begin position="25"/>
        <end position="45"/>
    </location>
</feature>
<reference evidence="3" key="1">
    <citation type="submission" date="2022-06" db="EMBL/GenBank/DDBJ databases">
        <title>Isolation of gut microbiota from human fecal samples.</title>
        <authorList>
            <person name="Pamer E.G."/>
            <person name="Barat B."/>
            <person name="Waligurski E."/>
            <person name="Medina S."/>
            <person name="Paddock L."/>
            <person name="Mostad J."/>
        </authorList>
    </citation>
    <scope>NUCLEOTIDE SEQUENCE</scope>
    <source>
        <strain evidence="3">DFI.5.57</strain>
    </source>
</reference>
<evidence type="ECO:0000313" key="3">
    <source>
        <dbReference type="EMBL" id="MCQ5152621.1"/>
    </source>
</evidence>
<evidence type="ECO:0000256" key="1">
    <source>
        <dbReference type="SAM" id="MobiDB-lite"/>
    </source>
</evidence>
<sequence>MTACAVQYMDNNKNNVSRKASGNTASVVAIIVVGIFVLCVILLLAKGLFASNSSEVPKGINTATINTNESVAEPVNSAAPADTSVTDNSSVDESGAVTDVSSDESSQTDVLEVMYVTEYAYLHVAPDNDAENIVCMSPGVQVNVLEYEDNGYVKINFMNIDGPLTGYIYKDYLTTDSSIAVQW</sequence>
<protein>
    <submittedName>
        <fullName evidence="3">SH3 domain-containing protein</fullName>
    </submittedName>
</protein>
<dbReference type="Proteomes" id="UP001206236">
    <property type="component" value="Unassembled WGS sequence"/>
</dbReference>
<dbReference type="AlphaFoldDB" id="A0AAW5KHS9"/>
<organism evidence="3 4">
    <name type="scientific">Ruminococcus bicirculans</name>
    <name type="common">ex Wegman et al. 2014</name>
    <dbReference type="NCBI Taxonomy" id="1160721"/>
    <lineage>
        <taxon>Bacteria</taxon>
        <taxon>Bacillati</taxon>
        <taxon>Bacillota</taxon>
        <taxon>Clostridia</taxon>
        <taxon>Eubacteriales</taxon>
        <taxon>Oscillospiraceae</taxon>
        <taxon>Ruminococcus</taxon>
    </lineage>
</organism>
<evidence type="ECO:0000256" key="2">
    <source>
        <dbReference type="SAM" id="Phobius"/>
    </source>
</evidence>
<comment type="caution">
    <text evidence="3">The sequence shown here is derived from an EMBL/GenBank/DDBJ whole genome shotgun (WGS) entry which is preliminary data.</text>
</comment>
<keyword evidence="2" id="KW-0472">Membrane</keyword>
<gene>
    <name evidence="3" type="ORF">NE632_04795</name>
</gene>
<evidence type="ECO:0000313" key="4">
    <source>
        <dbReference type="Proteomes" id="UP001206236"/>
    </source>
</evidence>
<proteinExistence type="predicted"/>
<dbReference type="EMBL" id="JANGCN010000007">
    <property type="protein sequence ID" value="MCQ5152621.1"/>
    <property type="molecule type" value="Genomic_DNA"/>
</dbReference>
<feature type="compositionally biased region" description="Polar residues" evidence="1">
    <location>
        <begin position="83"/>
        <end position="92"/>
    </location>
</feature>
<keyword evidence="2" id="KW-0812">Transmembrane</keyword>
<keyword evidence="2" id="KW-1133">Transmembrane helix</keyword>